<keyword evidence="1" id="KW-0812">Transmembrane</keyword>
<evidence type="ECO:0000313" key="4">
    <source>
        <dbReference type="Proteomes" id="UP000799118"/>
    </source>
</evidence>
<sequence>MIGVSQLSKYEAAALYPDETSDIVETVAVGLWLVHVLQVYTSCMVTLAVWDWLACLPAELERVWRREWSLVKFLYLWNRYYGLLCFSLNLWLFNGDFTVNACKSLHYIIAATCMWVTLGSEAILAIRTYAFLSKQRSIGIPLVLLLLGETAYLLYVAIAGVHQTALVYGTVGLCTASDAPGKHIVMGFWLCPVVFDLICTGLTGMKAIQLKRLGVKSNIVKTFVREGLLYFVAIAVINVINAAFMFQSDANIQNINSFLALILTQVLCCRLILNFVLQSKEPRHRGAVSSIVMVMTPPTGQRTNTMRNGGFSIPLNTFQRSVGQGDAGCGLLSL</sequence>
<feature type="transmembrane region" description="Helical" evidence="1">
    <location>
        <begin position="138"/>
        <end position="158"/>
    </location>
</feature>
<protein>
    <recommendedName>
        <fullName evidence="2">DUF6533 domain-containing protein</fullName>
    </recommendedName>
</protein>
<evidence type="ECO:0000259" key="2">
    <source>
        <dbReference type="Pfam" id="PF20151"/>
    </source>
</evidence>
<feature type="domain" description="DUF6533" evidence="2">
    <location>
        <begin position="44"/>
        <end position="84"/>
    </location>
</feature>
<dbReference type="OrthoDB" id="3353364at2759"/>
<keyword evidence="1" id="KW-0472">Membrane</keyword>
<organism evidence="3 4">
    <name type="scientific">Gymnopus androsaceus JB14</name>
    <dbReference type="NCBI Taxonomy" id="1447944"/>
    <lineage>
        <taxon>Eukaryota</taxon>
        <taxon>Fungi</taxon>
        <taxon>Dikarya</taxon>
        <taxon>Basidiomycota</taxon>
        <taxon>Agaricomycotina</taxon>
        <taxon>Agaricomycetes</taxon>
        <taxon>Agaricomycetidae</taxon>
        <taxon>Agaricales</taxon>
        <taxon>Marasmiineae</taxon>
        <taxon>Omphalotaceae</taxon>
        <taxon>Gymnopus</taxon>
    </lineage>
</organism>
<feature type="transmembrane region" description="Helical" evidence="1">
    <location>
        <begin position="29"/>
        <end position="53"/>
    </location>
</feature>
<keyword evidence="4" id="KW-1185">Reference proteome</keyword>
<gene>
    <name evidence="3" type="ORF">BT96DRAFT_885839</name>
</gene>
<feature type="transmembrane region" description="Helical" evidence="1">
    <location>
        <begin position="258"/>
        <end position="277"/>
    </location>
</feature>
<name>A0A6A4HAV1_9AGAR</name>
<keyword evidence="1" id="KW-1133">Transmembrane helix</keyword>
<reference evidence="3" key="1">
    <citation type="journal article" date="2019" name="Environ. Microbiol.">
        <title>Fungal ecological strategies reflected in gene transcription - a case study of two litter decomposers.</title>
        <authorList>
            <person name="Barbi F."/>
            <person name="Kohler A."/>
            <person name="Barry K."/>
            <person name="Baskaran P."/>
            <person name="Daum C."/>
            <person name="Fauchery L."/>
            <person name="Ihrmark K."/>
            <person name="Kuo A."/>
            <person name="LaButti K."/>
            <person name="Lipzen A."/>
            <person name="Morin E."/>
            <person name="Grigoriev I.V."/>
            <person name="Henrissat B."/>
            <person name="Lindahl B."/>
            <person name="Martin F."/>
        </authorList>
    </citation>
    <scope>NUCLEOTIDE SEQUENCE</scope>
    <source>
        <strain evidence="3">JB14</strain>
    </source>
</reference>
<dbReference type="EMBL" id="ML769536">
    <property type="protein sequence ID" value="KAE9395171.1"/>
    <property type="molecule type" value="Genomic_DNA"/>
</dbReference>
<feature type="transmembrane region" description="Helical" evidence="1">
    <location>
        <begin position="105"/>
        <end position="126"/>
    </location>
</feature>
<dbReference type="AlphaFoldDB" id="A0A6A4HAV1"/>
<proteinExistence type="predicted"/>
<evidence type="ECO:0000313" key="3">
    <source>
        <dbReference type="EMBL" id="KAE9395171.1"/>
    </source>
</evidence>
<feature type="transmembrane region" description="Helical" evidence="1">
    <location>
        <begin position="74"/>
        <end position="93"/>
    </location>
</feature>
<dbReference type="Pfam" id="PF20151">
    <property type="entry name" value="DUF6533"/>
    <property type="match status" value="1"/>
</dbReference>
<feature type="transmembrane region" description="Helical" evidence="1">
    <location>
        <begin position="186"/>
        <end position="208"/>
    </location>
</feature>
<feature type="transmembrane region" description="Helical" evidence="1">
    <location>
        <begin position="228"/>
        <end position="246"/>
    </location>
</feature>
<evidence type="ECO:0000256" key="1">
    <source>
        <dbReference type="SAM" id="Phobius"/>
    </source>
</evidence>
<accession>A0A6A4HAV1</accession>
<dbReference type="Proteomes" id="UP000799118">
    <property type="component" value="Unassembled WGS sequence"/>
</dbReference>
<dbReference type="InterPro" id="IPR045340">
    <property type="entry name" value="DUF6533"/>
</dbReference>